<reference evidence="1 2" key="1">
    <citation type="submission" date="2018-10" db="EMBL/GenBank/DDBJ databases">
        <authorList>
            <person name="Ekblom R."/>
            <person name="Jareborg N."/>
        </authorList>
    </citation>
    <scope>NUCLEOTIDE SEQUENCE [LARGE SCALE GENOMIC DNA]</scope>
    <source>
        <tissue evidence="1">Muscle</tissue>
    </source>
</reference>
<keyword evidence="2" id="KW-1185">Reference proteome</keyword>
<proteinExistence type="predicted"/>
<comment type="caution">
    <text evidence="1">The sequence shown here is derived from an EMBL/GenBank/DDBJ whole genome shotgun (WGS) entry which is preliminary data.</text>
</comment>
<protein>
    <submittedName>
        <fullName evidence="1">Uncharacterized protein</fullName>
    </submittedName>
</protein>
<accession>A0A9X9LXU3</accession>
<gene>
    <name evidence="1" type="ORF">BN2614_LOCUS9</name>
</gene>
<sequence>MRDPPVVSQGAGHGTGSTCCFPNPSPCREKHWFLRLEWSPRAAASLAGGRLGAPTQHSPCTKIPPENHRCLLERLRWIRAQTGAEREISHRPHASPAVKII</sequence>
<organism evidence="1 2">
    <name type="scientific">Gulo gulo</name>
    <name type="common">Wolverine</name>
    <name type="synonym">Gluton</name>
    <dbReference type="NCBI Taxonomy" id="48420"/>
    <lineage>
        <taxon>Eukaryota</taxon>
        <taxon>Metazoa</taxon>
        <taxon>Chordata</taxon>
        <taxon>Craniata</taxon>
        <taxon>Vertebrata</taxon>
        <taxon>Euteleostomi</taxon>
        <taxon>Mammalia</taxon>
        <taxon>Eutheria</taxon>
        <taxon>Laurasiatheria</taxon>
        <taxon>Carnivora</taxon>
        <taxon>Caniformia</taxon>
        <taxon>Musteloidea</taxon>
        <taxon>Mustelidae</taxon>
        <taxon>Guloninae</taxon>
        <taxon>Gulo</taxon>
    </lineage>
</organism>
<dbReference type="AlphaFoldDB" id="A0A9X9LXU3"/>
<dbReference type="EMBL" id="CYRY02027690">
    <property type="protein sequence ID" value="VCW99143.1"/>
    <property type="molecule type" value="Genomic_DNA"/>
</dbReference>
<dbReference type="Proteomes" id="UP000269945">
    <property type="component" value="Unassembled WGS sequence"/>
</dbReference>
<evidence type="ECO:0000313" key="2">
    <source>
        <dbReference type="Proteomes" id="UP000269945"/>
    </source>
</evidence>
<name>A0A9X9LXU3_GULGU</name>
<evidence type="ECO:0000313" key="1">
    <source>
        <dbReference type="EMBL" id="VCW99143.1"/>
    </source>
</evidence>